<feature type="region of interest" description="Disordered" evidence="1">
    <location>
        <begin position="154"/>
        <end position="180"/>
    </location>
</feature>
<reference evidence="2" key="2">
    <citation type="submission" date="2020-09" db="EMBL/GenBank/DDBJ databases">
        <authorList>
            <person name="Sun Q."/>
            <person name="Zhou Y."/>
        </authorList>
    </citation>
    <scope>NUCLEOTIDE SEQUENCE</scope>
    <source>
        <strain evidence="2">CGMCC 1.12987</strain>
    </source>
</reference>
<organism evidence="2 3">
    <name type="scientific">Paenibacillus abyssi</name>
    <dbReference type="NCBI Taxonomy" id="1340531"/>
    <lineage>
        <taxon>Bacteria</taxon>
        <taxon>Bacillati</taxon>
        <taxon>Bacillota</taxon>
        <taxon>Bacilli</taxon>
        <taxon>Bacillales</taxon>
        <taxon>Paenibacillaceae</taxon>
        <taxon>Paenibacillus</taxon>
    </lineage>
</organism>
<dbReference type="EMBL" id="BMGR01000012">
    <property type="protein sequence ID" value="GGG15791.1"/>
    <property type="molecule type" value="Genomic_DNA"/>
</dbReference>
<protein>
    <recommendedName>
        <fullName evidence="4">DUF948 domain-containing protein</fullName>
    </recommendedName>
</protein>
<dbReference type="Pfam" id="PF06103">
    <property type="entry name" value="DUF948"/>
    <property type="match status" value="1"/>
</dbReference>
<dbReference type="AlphaFoldDB" id="A0A917G056"/>
<evidence type="ECO:0000313" key="3">
    <source>
        <dbReference type="Proteomes" id="UP000644756"/>
    </source>
</evidence>
<accession>A0A917G056</accession>
<reference evidence="2" key="1">
    <citation type="journal article" date="2014" name="Int. J. Syst. Evol. Microbiol.">
        <title>Complete genome sequence of Corynebacterium casei LMG S-19264T (=DSM 44701T), isolated from a smear-ripened cheese.</title>
        <authorList>
            <consortium name="US DOE Joint Genome Institute (JGI-PGF)"/>
            <person name="Walter F."/>
            <person name="Albersmeier A."/>
            <person name="Kalinowski J."/>
            <person name="Ruckert C."/>
        </authorList>
    </citation>
    <scope>NUCLEOTIDE SEQUENCE</scope>
    <source>
        <strain evidence="2">CGMCC 1.12987</strain>
    </source>
</reference>
<evidence type="ECO:0000256" key="1">
    <source>
        <dbReference type="SAM" id="MobiDB-lite"/>
    </source>
</evidence>
<evidence type="ECO:0008006" key="4">
    <source>
        <dbReference type="Google" id="ProtNLM"/>
    </source>
</evidence>
<dbReference type="InterPro" id="IPR009293">
    <property type="entry name" value="UPF0478"/>
</dbReference>
<proteinExistence type="predicted"/>
<keyword evidence="3" id="KW-1185">Reference proteome</keyword>
<dbReference type="RefSeq" id="WP_188532443.1">
    <property type="nucleotide sequence ID" value="NZ_BMGR01000012.1"/>
</dbReference>
<sequence>MVLIACVCVATIAFVILVIAIVLSLHSALRKLDQMVSGVDKLQQQTSGLVDELRALITSAEQTVQSVQGQLVYTTSLCKSAGEFGDTVLQTAAALGKISSTLTESAVQHVENAAGRSKRMIGEALDLAEIGMTVWQWWQSKRHEAVRAPVSCERDEGHDKHERRENECQIDQTKKQEGFC</sequence>
<gene>
    <name evidence="2" type="ORF">GCM10010916_35910</name>
</gene>
<name>A0A917G056_9BACL</name>
<dbReference type="Proteomes" id="UP000644756">
    <property type="component" value="Unassembled WGS sequence"/>
</dbReference>
<comment type="caution">
    <text evidence="2">The sequence shown here is derived from an EMBL/GenBank/DDBJ whole genome shotgun (WGS) entry which is preliminary data.</text>
</comment>
<evidence type="ECO:0000313" key="2">
    <source>
        <dbReference type="EMBL" id="GGG15791.1"/>
    </source>
</evidence>